<dbReference type="InterPro" id="IPR020449">
    <property type="entry name" value="Tscrpt_reg_AraC-type_HTH"/>
</dbReference>
<dbReference type="GO" id="GO:0043565">
    <property type="term" value="F:sequence-specific DNA binding"/>
    <property type="evidence" value="ECO:0007669"/>
    <property type="project" value="InterPro"/>
</dbReference>
<keyword evidence="2 5" id="KW-0238">DNA-binding</keyword>
<dbReference type="GO" id="GO:0003700">
    <property type="term" value="F:DNA-binding transcription factor activity"/>
    <property type="evidence" value="ECO:0007669"/>
    <property type="project" value="InterPro"/>
</dbReference>
<dbReference type="Pfam" id="PF20240">
    <property type="entry name" value="DUF6597"/>
    <property type="match status" value="1"/>
</dbReference>
<dbReference type="PROSITE" id="PS01124">
    <property type="entry name" value="HTH_ARAC_FAMILY_2"/>
    <property type="match status" value="1"/>
</dbReference>
<dbReference type="InterPro" id="IPR009057">
    <property type="entry name" value="Homeodomain-like_sf"/>
</dbReference>
<gene>
    <name evidence="5" type="ORF">B0I18_110120</name>
</gene>
<comment type="caution">
    <text evidence="5">The sequence shown here is derived from an EMBL/GenBank/DDBJ whole genome shotgun (WGS) entry which is preliminary data.</text>
</comment>
<evidence type="ECO:0000256" key="3">
    <source>
        <dbReference type="ARBA" id="ARBA00023163"/>
    </source>
</evidence>
<organism evidence="5 6">
    <name type="scientific">Taibaiella chishuiensis</name>
    <dbReference type="NCBI Taxonomy" id="1434707"/>
    <lineage>
        <taxon>Bacteria</taxon>
        <taxon>Pseudomonadati</taxon>
        <taxon>Bacteroidota</taxon>
        <taxon>Chitinophagia</taxon>
        <taxon>Chitinophagales</taxon>
        <taxon>Chitinophagaceae</taxon>
        <taxon>Taibaiella</taxon>
    </lineage>
</organism>
<dbReference type="InterPro" id="IPR050204">
    <property type="entry name" value="AraC_XylS_family_regulators"/>
</dbReference>
<dbReference type="AlphaFoldDB" id="A0A2P8CXX1"/>
<evidence type="ECO:0000313" key="5">
    <source>
        <dbReference type="EMBL" id="PSK89819.1"/>
    </source>
</evidence>
<dbReference type="InterPro" id="IPR018060">
    <property type="entry name" value="HTH_AraC"/>
</dbReference>
<dbReference type="EMBL" id="PYGD01000010">
    <property type="protein sequence ID" value="PSK89819.1"/>
    <property type="molecule type" value="Genomic_DNA"/>
</dbReference>
<dbReference type="Pfam" id="PF12833">
    <property type="entry name" value="HTH_18"/>
    <property type="match status" value="1"/>
</dbReference>
<sequence>MLNGLPVYRPQAVLMQSFPPGYKLKKVGEGLLLVQPGCPVRRVVLIFAGMDIVTLTPQEQLRPFVRAFWYASVPVQNRVQRSYQVMADGAPGIIFQHAQGRSALCQADGTPLPVSFVYGQKSQGPCTNYASDSYFIFGVSLQPAAFKQLFALDASQLTDSLLDTAHLFPQSFGDSLLNASGPQQVCQLFSRALIEKLPRAREDRMVDEGIRLLLQDASETHAASLPRHFAISRRQFQRRFRAGTGVCPETYMRIARFQKALYNLRSGHYEKLSDIAYQLGYADQSHFNREFKHFSGCSPGAFRKANIPLFLSLQKSDTLRIVETR</sequence>
<evidence type="ECO:0000259" key="4">
    <source>
        <dbReference type="PROSITE" id="PS01124"/>
    </source>
</evidence>
<protein>
    <submittedName>
        <fullName evidence="5">AraC-like DNA-binding protein</fullName>
    </submittedName>
</protein>
<dbReference type="PANTHER" id="PTHR46796:SF13">
    <property type="entry name" value="HTH-TYPE TRANSCRIPTIONAL ACTIVATOR RHAS"/>
    <property type="match status" value="1"/>
</dbReference>
<evidence type="ECO:0000256" key="1">
    <source>
        <dbReference type="ARBA" id="ARBA00023015"/>
    </source>
</evidence>
<evidence type="ECO:0000313" key="6">
    <source>
        <dbReference type="Proteomes" id="UP000240572"/>
    </source>
</evidence>
<accession>A0A2P8CXX1</accession>
<keyword evidence="6" id="KW-1185">Reference proteome</keyword>
<proteinExistence type="predicted"/>
<dbReference type="InterPro" id="IPR046532">
    <property type="entry name" value="DUF6597"/>
</dbReference>
<dbReference type="SUPFAM" id="SSF46689">
    <property type="entry name" value="Homeodomain-like"/>
    <property type="match status" value="1"/>
</dbReference>
<feature type="domain" description="HTH araC/xylS-type" evidence="4">
    <location>
        <begin position="207"/>
        <end position="305"/>
    </location>
</feature>
<evidence type="ECO:0000256" key="2">
    <source>
        <dbReference type="ARBA" id="ARBA00023125"/>
    </source>
</evidence>
<dbReference type="Gene3D" id="1.10.10.60">
    <property type="entry name" value="Homeodomain-like"/>
    <property type="match status" value="1"/>
</dbReference>
<name>A0A2P8CXX1_9BACT</name>
<dbReference type="Proteomes" id="UP000240572">
    <property type="component" value="Unassembled WGS sequence"/>
</dbReference>
<keyword evidence="1" id="KW-0805">Transcription regulation</keyword>
<dbReference type="PANTHER" id="PTHR46796">
    <property type="entry name" value="HTH-TYPE TRANSCRIPTIONAL ACTIVATOR RHAS-RELATED"/>
    <property type="match status" value="1"/>
</dbReference>
<reference evidence="5 6" key="1">
    <citation type="submission" date="2018-03" db="EMBL/GenBank/DDBJ databases">
        <title>Genomic Encyclopedia of Type Strains, Phase III (KMG-III): the genomes of soil and plant-associated and newly described type strains.</title>
        <authorList>
            <person name="Whitman W."/>
        </authorList>
    </citation>
    <scope>NUCLEOTIDE SEQUENCE [LARGE SCALE GENOMIC DNA]</scope>
    <source>
        <strain evidence="5 6">CGMCC 1.12700</strain>
    </source>
</reference>
<keyword evidence="3" id="KW-0804">Transcription</keyword>
<dbReference type="SMART" id="SM00342">
    <property type="entry name" value="HTH_ARAC"/>
    <property type="match status" value="1"/>
</dbReference>
<dbReference type="PRINTS" id="PR00032">
    <property type="entry name" value="HTHARAC"/>
</dbReference>